<dbReference type="InterPro" id="IPR014710">
    <property type="entry name" value="RmlC-like_jellyroll"/>
</dbReference>
<feature type="binding site" evidence="8">
    <location>
        <position position="54"/>
    </location>
    <ligand>
        <name>Mn(2+)</name>
        <dbReference type="ChEBI" id="CHEBI:29035"/>
    </ligand>
</feature>
<evidence type="ECO:0000256" key="8">
    <source>
        <dbReference type="PIRSR" id="PIRSR601929-2"/>
    </source>
</evidence>
<gene>
    <name evidence="11" type="ORF">SUGI_1481040</name>
</gene>
<keyword evidence="6 7" id="KW-0464">Manganese</keyword>
<evidence type="ECO:0000256" key="5">
    <source>
        <dbReference type="ARBA" id="ARBA00022723"/>
    </source>
</evidence>
<feature type="chain" id="PRO_5041782185" description="Germin-like protein" evidence="9">
    <location>
        <begin position="20"/>
        <end position="175"/>
    </location>
</feature>
<evidence type="ECO:0000256" key="6">
    <source>
        <dbReference type="ARBA" id="ARBA00023211"/>
    </source>
</evidence>
<dbReference type="Gene3D" id="2.60.120.10">
    <property type="entry name" value="Jelly Rolls"/>
    <property type="match status" value="1"/>
</dbReference>
<dbReference type="AlphaFoldDB" id="A0AAD3NT03"/>
<sequence length="175" mass="18313">MKSLVIAVVLSIMNAGGLGAATSVAKFPTAASQGLQYVRFKMVPCGANLPRASEMLTLISGGPLQVGFVDTQGQAFIDILHPGDVTIFPRGTLHFELNVGKEEANYISALNSQNPGVVTSSVSILTLPLRSVATAFNITQQAVKKLDSTIYASATGLKKTSKSGCVPGRDITVDF</sequence>
<feature type="binding site" evidence="7">
    <location>
        <position position="48"/>
    </location>
    <ligand>
        <name>oxalate</name>
        <dbReference type="ChEBI" id="CHEBI:30623"/>
    </ligand>
</feature>
<protein>
    <recommendedName>
        <fullName evidence="9">Germin-like protein</fullName>
    </recommendedName>
</protein>
<dbReference type="InterPro" id="IPR001929">
    <property type="entry name" value="Germin"/>
</dbReference>
<evidence type="ECO:0000256" key="2">
    <source>
        <dbReference type="ARBA" id="ARBA00007456"/>
    </source>
</evidence>
<keyword evidence="9" id="KW-0732">Signal</keyword>
<accession>A0AAD3NT03</accession>
<evidence type="ECO:0000256" key="7">
    <source>
        <dbReference type="PIRSR" id="PIRSR601929-1"/>
    </source>
</evidence>
<dbReference type="GO" id="GO:0048046">
    <property type="term" value="C:apoplast"/>
    <property type="evidence" value="ECO:0007669"/>
    <property type="project" value="UniProtKB-SubCell"/>
</dbReference>
<reference evidence="11" key="1">
    <citation type="submission" date="2022-12" db="EMBL/GenBank/DDBJ databases">
        <title>Chromosome-Level Genome Assembly of Japanese Cedar (Cryptomeriajaponica D. Don).</title>
        <authorList>
            <person name="Fujino T."/>
            <person name="Yamaguchi K."/>
            <person name="Yokoyama T."/>
            <person name="Hamanaka T."/>
            <person name="Harazono Y."/>
            <person name="Kamada H."/>
            <person name="Kobayashi W."/>
            <person name="Ujino-Ihara T."/>
            <person name="Uchiyama K."/>
            <person name="Matsumoto A."/>
            <person name="Izuno A."/>
            <person name="Tsumura Y."/>
            <person name="Toyoda A."/>
            <person name="Shigenobu S."/>
            <person name="Moriguchi Y."/>
            <person name="Ueno S."/>
            <person name="Kasahara M."/>
        </authorList>
    </citation>
    <scope>NUCLEOTIDE SEQUENCE</scope>
</reference>
<proteinExistence type="inferred from homology"/>
<evidence type="ECO:0000256" key="1">
    <source>
        <dbReference type="ARBA" id="ARBA00004271"/>
    </source>
</evidence>
<evidence type="ECO:0000313" key="12">
    <source>
        <dbReference type="Proteomes" id="UP001234787"/>
    </source>
</evidence>
<keyword evidence="12" id="KW-1185">Reference proteome</keyword>
<dbReference type="GO" id="GO:0030145">
    <property type="term" value="F:manganese ion binding"/>
    <property type="evidence" value="ECO:0007669"/>
    <property type="project" value="UniProtKB-UniRule"/>
</dbReference>
<evidence type="ECO:0000259" key="10">
    <source>
        <dbReference type="SMART" id="SM00835"/>
    </source>
</evidence>
<dbReference type="InterPro" id="IPR006045">
    <property type="entry name" value="Cupin_1"/>
</dbReference>
<dbReference type="PRINTS" id="PR00325">
    <property type="entry name" value="GERMIN"/>
</dbReference>
<name>A0AAD3NT03_CRYJA</name>
<dbReference type="SMART" id="SM00835">
    <property type="entry name" value="Cupin_1"/>
    <property type="match status" value="1"/>
</dbReference>
<dbReference type="EMBL" id="BSEH01000575">
    <property type="protein sequence ID" value="GLJ58861.1"/>
    <property type="molecule type" value="Genomic_DNA"/>
</dbReference>
<keyword evidence="4 9" id="KW-0964">Secreted</keyword>
<dbReference type="InterPro" id="IPR011051">
    <property type="entry name" value="RmlC_Cupin_sf"/>
</dbReference>
<evidence type="ECO:0000256" key="3">
    <source>
        <dbReference type="ARBA" id="ARBA00022523"/>
    </source>
</evidence>
<comment type="similarity">
    <text evidence="2 9">Belongs to the germin family.</text>
</comment>
<dbReference type="Proteomes" id="UP001234787">
    <property type="component" value="Unassembled WGS sequence"/>
</dbReference>
<feature type="binding site" evidence="7">
    <location>
        <position position="54"/>
    </location>
    <ligand>
        <name>oxalate</name>
        <dbReference type="ChEBI" id="CHEBI:30623"/>
    </ligand>
</feature>
<comment type="caution">
    <text evidence="11">The sequence shown here is derived from an EMBL/GenBank/DDBJ whole genome shotgun (WGS) entry which is preliminary data.</text>
</comment>
<keyword evidence="3 9" id="KW-0052">Apoplast</keyword>
<dbReference type="Pfam" id="PF00190">
    <property type="entry name" value="Cupin_1"/>
    <property type="match status" value="1"/>
</dbReference>
<keyword evidence="5 7" id="KW-0479">Metal-binding</keyword>
<dbReference type="PANTHER" id="PTHR31238">
    <property type="entry name" value="GERMIN-LIKE PROTEIN SUBFAMILY 3 MEMBER 3"/>
    <property type="match status" value="1"/>
</dbReference>
<evidence type="ECO:0000256" key="4">
    <source>
        <dbReference type="ARBA" id="ARBA00022525"/>
    </source>
</evidence>
<evidence type="ECO:0000313" key="11">
    <source>
        <dbReference type="EMBL" id="GLJ58861.1"/>
    </source>
</evidence>
<evidence type="ECO:0000256" key="9">
    <source>
        <dbReference type="RuleBase" id="RU366015"/>
    </source>
</evidence>
<dbReference type="SUPFAM" id="SSF51182">
    <property type="entry name" value="RmlC-like cupins"/>
    <property type="match status" value="1"/>
</dbReference>
<comment type="subcellular location">
    <subcellularLocation>
        <location evidence="1 9">Secreted</location>
        <location evidence="1 9">Extracellular space</location>
        <location evidence="1 9">Apoplast</location>
    </subcellularLocation>
</comment>
<feature type="binding site" evidence="8">
    <location>
        <position position="94"/>
    </location>
    <ligand>
        <name>Mn(2+)</name>
        <dbReference type="ChEBI" id="CHEBI:29035"/>
    </ligand>
</feature>
<organism evidence="11 12">
    <name type="scientific">Cryptomeria japonica</name>
    <name type="common">Japanese cedar</name>
    <name type="synonym">Cupressus japonica</name>
    <dbReference type="NCBI Taxonomy" id="3369"/>
    <lineage>
        <taxon>Eukaryota</taxon>
        <taxon>Viridiplantae</taxon>
        <taxon>Streptophyta</taxon>
        <taxon>Embryophyta</taxon>
        <taxon>Tracheophyta</taxon>
        <taxon>Spermatophyta</taxon>
        <taxon>Pinopsida</taxon>
        <taxon>Pinidae</taxon>
        <taxon>Conifers II</taxon>
        <taxon>Cupressales</taxon>
        <taxon>Cupressaceae</taxon>
        <taxon>Cryptomeria</taxon>
    </lineage>
</organism>
<feature type="signal peptide" evidence="9">
    <location>
        <begin position="1"/>
        <end position="19"/>
    </location>
</feature>
<feature type="domain" description="Cupin type-1" evidence="10">
    <location>
        <begin position="16"/>
        <end position="144"/>
    </location>
</feature>